<keyword evidence="5" id="KW-1185">Reference proteome</keyword>
<evidence type="ECO:0000256" key="2">
    <source>
        <dbReference type="PROSITE-ProRule" id="PRU00110"/>
    </source>
</evidence>
<dbReference type="OrthoDB" id="6401882at2"/>
<dbReference type="PROSITE" id="PS50894">
    <property type="entry name" value="HPT"/>
    <property type="match status" value="1"/>
</dbReference>
<evidence type="ECO:0000313" key="4">
    <source>
        <dbReference type="EMBL" id="GAL33995.1"/>
    </source>
</evidence>
<dbReference type="GO" id="GO:0000160">
    <property type="term" value="P:phosphorelay signal transduction system"/>
    <property type="evidence" value="ECO:0007669"/>
    <property type="project" value="UniProtKB-KW"/>
</dbReference>
<dbReference type="Proteomes" id="UP000029224">
    <property type="component" value="Unassembled WGS sequence"/>
</dbReference>
<dbReference type="Pfam" id="PF01627">
    <property type="entry name" value="Hpt"/>
    <property type="match status" value="1"/>
</dbReference>
<comment type="caution">
    <text evidence="4">The sequence shown here is derived from an EMBL/GenBank/DDBJ whole genome shotgun (WGS) entry which is preliminary data.</text>
</comment>
<proteinExistence type="predicted"/>
<name>A0A090T202_9VIBR</name>
<gene>
    <name evidence="4" type="ORF">JCM19240_903</name>
</gene>
<feature type="domain" description="HPt" evidence="3">
    <location>
        <begin position="14"/>
        <end position="106"/>
    </location>
</feature>
<dbReference type="Gene3D" id="1.20.120.160">
    <property type="entry name" value="HPT domain"/>
    <property type="match status" value="1"/>
</dbReference>
<dbReference type="GO" id="GO:0004672">
    <property type="term" value="F:protein kinase activity"/>
    <property type="evidence" value="ECO:0007669"/>
    <property type="project" value="UniProtKB-ARBA"/>
</dbReference>
<reference evidence="4 5" key="2">
    <citation type="submission" date="2014-09" db="EMBL/GenBank/DDBJ databases">
        <authorList>
            <consortium name="NBRP consortium"/>
            <person name="Sawabe T."/>
            <person name="Meirelles P."/>
            <person name="Nakanishi M."/>
            <person name="Sayaka M."/>
            <person name="Hattori M."/>
            <person name="Ohkuma M."/>
        </authorList>
    </citation>
    <scope>NUCLEOTIDE SEQUENCE [LARGE SCALE GENOMIC DNA]</scope>
    <source>
        <strain evidence="4 5">JCM 19240</strain>
    </source>
</reference>
<evidence type="ECO:0000256" key="1">
    <source>
        <dbReference type="ARBA" id="ARBA00023012"/>
    </source>
</evidence>
<keyword evidence="1" id="KW-0902">Two-component regulatory system</keyword>
<organism evidence="4 5">
    <name type="scientific">Vibrio maritimus</name>
    <dbReference type="NCBI Taxonomy" id="990268"/>
    <lineage>
        <taxon>Bacteria</taxon>
        <taxon>Pseudomonadati</taxon>
        <taxon>Pseudomonadota</taxon>
        <taxon>Gammaproteobacteria</taxon>
        <taxon>Vibrionales</taxon>
        <taxon>Vibrionaceae</taxon>
        <taxon>Vibrio</taxon>
    </lineage>
</organism>
<accession>A0A090T202</accession>
<dbReference type="InterPro" id="IPR008207">
    <property type="entry name" value="Sig_transdc_His_kin_Hpt_dom"/>
</dbReference>
<protein>
    <submittedName>
        <fullName evidence="4">HPT domain containing protein</fullName>
    </submittedName>
</protein>
<dbReference type="EMBL" id="BBMT01000004">
    <property type="protein sequence ID" value="GAL33995.1"/>
    <property type="molecule type" value="Genomic_DNA"/>
</dbReference>
<reference evidence="4 5" key="1">
    <citation type="submission" date="2014-09" db="EMBL/GenBank/DDBJ databases">
        <title>Vibrio maritimus JCM 19240. (C210) whole genome shotgun sequence.</title>
        <authorList>
            <person name="Sawabe T."/>
            <person name="Meirelles P."/>
            <person name="Nakanishi M."/>
            <person name="Sayaka M."/>
            <person name="Hattori M."/>
            <person name="Ohkuma M."/>
        </authorList>
    </citation>
    <scope>NUCLEOTIDE SEQUENCE [LARGE SCALE GENOMIC DNA]</scope>
    <source>
        <strain evidence="4 5">JCM 19240</strain>
    </source>
</reference>
<feature type="modified residue" description="Phosphohistidine" evidence="2">
    <location>
        <position position="53"/>
    </location>
</feature>
<keyword evidence="2" id="KW-0597">Phosphoprotein</keyword>
<evidence type="ECO:0000259" key="3">
    <source>
        <dbReference type="PROSITE" id="PS50894"/>
    </source>
</evidence>
<sequence length="111" mass="12563">MIDFDVLRSYMDNDEDIIAAVFMAFMEEHENGADKIQSLYNEQNWSELFITAHSLKGILASFGETKAVDKLEAIETATRGSEAPQLADIQFVIQELEVIKNQINEYLASMV</sequence>
<dbReference type="AlphaFoldDB" id="A0A090T202"/>
<evidence type="ECO:0000313" key="5">
    <source>
        <dbReference type="Proteomes" id="UP000029224"/>
    </source>
</evidence>
<dbReference type="SUPFAM" id="SSF47226">
    <property type="entry name" value="Histidine-containing phosphotransfer domain, HPT domain"/>
    <property type="match status" value="1"/>
</dbReference>
<dbReference type="InterPro" id="IPR036641">
    <property type="entry name" value="HPT_dom_sf"/>
</dbReference>